<dbReference type="GO" id="GO:0016592">
    <property type="term" value="C:mediator complex"/>
    <property type="evidence" value="ECO:0007669"/>
    <property type="project" value="UniProtKB-UniRule"/>
</dbReference>
<dbReference type="EMBL" id="CAOQHR010000001">
    <property type="protein sequence ID" value="CAI6235714.1"/>
    <property type="molecule type" value="Genomic_DNA"/>
</dbReference>
<feature type="coiled-coil region" evidence="11">
    <location>
        <begin position="113"/>
        <end position="140"/>
    </location>
</feature>
<name>A0A9W4U2X1_9PLEO</name>
<evidence type="ECO:0000256" key="1">
    <source>
        <dbReference type="ARBA" id="ARBA00004123"/>
    </source>
</evidence>
<dbReference type="GO" id="GO:0003712">
    <property type="term" value="F:transcription coregulator activity"/>
    <property type="evidence" value="ECO:0007669"/>
    <property type="project" value="TreeGrafter"/>
</dbReference>
<evidence type="ECO:0000256" key="2">
    <source>
        <dbReference type="ARBA" id="ARBA00005770"/>
    </source>
</evidence>
<evidence type="ECO:0000256" key="7">
    <source>
        <dbReference type="ARBA" id="ARBA00023163"/>
    </source>
</evidence>
<dbReference type="OrthoDB" id="526653at2759"/>
<evidence type="ECO:0000256" key="5">
    <source>
        <dbReference type="ARBA" id="ARBA00023015"/>
    </source>
</evidence>
<dbReference type="SUPFAM" id="SSF140718">
    <property type="entry name" value="Mediator hinge subcomplex-like"/>
    <property type="match status" value="1"/>
</dbReference>
<keyword evidence="7 10" id="KW-0804">Transcription</keyword>
<keyword evidence="14" id="KW-1185">Reference proteome</keyword>
<dbReference type="GO" id="GO:0006357">
    <property type="term" value="P:regulation of transcription by RNA polymerase II"/>
    <property type="evidence" value="ECO:0007669"/>
    <property type="project" value="TreeGrafter"/>
</dbReference>
<comment type="subunit">
    <text evidence="3 10">Component of the Mediator complex.</text>
</comment>
<evidence type="ECO:0000256" key="12">
    <source>
        <dbReference type="SAM" id="MobiDB-lite"/>
    </source>
</evidence>
<keyword evidence="5 10" id="KW-0805">Transcription regulation</keyword>
<evidence type="ECO:0000256" key="9">
    <source>
        <dbReference type="ARBA" id="ARBA00025687"/>
    </source>
</evidence>
<evidence type="ECO:0000256" key="8">
    <source>
        <dbReference type="ARBA" id="ARBA00023242"/>
    </source>
</evidence>
<keyword evidence="11" id="KW-0175">Coiled coil</keyword>
<organism evidence="13 14">
    <name type="scientific">Periconia digitata</name>
    <dbReference type="NCBI Taxonomy" id="1303443"/>
    <lineage>
        <taxon>Eukaryota</taxon>
        <taxon>Fungi</taxon>
        <taxon>Dikarya</taxon>
        <taxon>Ascomycota</taxon>
        <taxon>Pezizomycotina</taxon>
        <taxon>Dothideomycetes</taxon>
        <taxon>Pleosporomycetidae</taxon>
        <taxon>Pleosporales</taxon>
        <taxon>Massarineae</taxon>
        <taxon>Periconiaceae</taxon>
        <taxon>Periconia</taxon>
    </lineage>
</organism>
<comment type="function">
    <text evidence="9 10">Component of the Mediator complex, a coactivator involved in the regulated transcription of nearly all RNA polymerase II-dependent genes. Mediator functions as a bridge to convey information from gene-specific regulatory proteins to the basal RNA polymerase II transcription machinery. Mediator is recruited to promoters by direct interactions with regulatory proteins and serves as a scaffold for the assembly of a functional preinitiation complex with RNA polymerase II and the general transcription factors.</text>
</comment>
<evidence type="ECO:0000313" key="13">
    <source>
        <dbReference type="EMBL" id="CAI6235714.1"/>
    </source>
</evidence>
<evidence type="ECO:0000313" key="14">
    <source>
        <dbReference type="Proteomes" id="UP001152607"/>
    </source>
</evidence>
<gene>
    <name evidence="13" type="ORF">PDIGIT_LOCUS391</name>
</gene>
<feature type="region of interest" description="Disordered" evidence="12">
    <location>
        <begin position="47"/>
        <end position="80"/>
    </location>
</feature>
<evidence type="ECO:0000256" key="3">
    <source>
        <dbReference type="ARBA" id="ARBA00011837"/>
    </source>
</evidence>
<proteinExistence type="inferred from homology"/>
<dbReference type="Gene3D" id="6.10.280.10">
    <property type="entry name" value="Mediator complex, subunit Med21"/>
    <property type="match status" value="1"/>
</dbReference>
<dbReference type="PANTHER" id="PTHR13381">
    <property type="entry name" value="RNA POLYMERASE II HOLOENZYME COMPONENT SRB7"/>
    <property type="match status" value="1"/>
</dbReference>
<dbReference type="Proteomes" id="UP001152607">
    <property type="component" value="Unassembled WGS sequence"/>
</dbReference>
<dbReference type="PANTHER" id="PTHR13381:SF0">
    <property type="entry name" value="MEDIATOR OF RNA POLYMERASE II TRANSCRIPTION SUBUNIT 21"/>
    <property type="match status" value="1"/>
</dbReference>
<keyword evidence="8 10" id="KW-0539">Nucleus</keyword>
<comment type="caution">
    <text evidence="13">The sequence shown here is derived from an EMBL/GenBank/DDBJ whole genome shotgun (WGS) entry which is preliminary data.</text>
</comment>
<comment type="subcellular location">
    <subcellularLocation>
        <location evidence="1 10">Nucleus</location>
    </subcellularLocation>
</comment>
<feature type="compositionally biased region" description="Low complexity" evidence="12">
    <location>
        <begin position="50"/>
        <end position="68"/>
    </location>
</feature>
<sequence length="159" mass="17810">MADILTQIQDELDMLLNQMQSSLAYIHHRTPPAHIPSQPLLSSFAEHEAQAAAQQAASHPNNPNNSAQPPAPAPLPTPDEFRKDIRELSRDLLLKEQQIEILIGSLPGLHSSEAEQLERMRELERELEDLEGERIKAVKEKESLVKVVEDRIMSLGKSS</sequence>
<dbReference type="InterPro" id="IPR021384">
    <property type="entry name" value="Mediator_Med21"/>
</dbReference>
<dbReference type="AlphaFoldDB" id="A0A9W4U2X1"/>
<dbReference type="Pfam" id="PF11221">
    <property type="entry name" value="Med21"/>
    <property type="match status" value="1"/>
</dbReference>
<evidence type="ECO:0000256" key="10">
    <source>
        <dbReference type="RuleBase" id="RU366036"/>
    </source>
</evidence>
<evidence type="ECO:0000256" key="11">
    <source>
        <dbReference type="SAM" id="Coils"/>
    </source>
</evidence>
<evidence type="ECO:0000256" key="4">
    <source>
        <dbReference type="ARBA" id="ARBA00019691"/>
    </source>
</evidence>
<reference evidence="13" key="1">
    <citation type="submission" date="2023-01" db="EMBL/GenBank/DDBJ databases">
        <authorList>
            <person name="Van Ghelder C."/>
            <person name="Rancurel C."/>
        </authorList>
    </citation>
    <scope>NUCLEOTIDE SEQUENCE</scope>
    <source>
        <strain evidence="13">CNCM I-4278</strain>
    </source>
</reference>
<keyword evidence="6 10" id="KW-0010">Activator</keyword>
<comment type="similarity">
    <text evidence="2 10">Belongs to the Mediator complex subunit 21 family.</text>
</comment>
<protein>
    <recommendedName>
        <fullName evidence="4 10">Mediator of RNA polymerase II transcription subunit 21</fullName>
    </recommendedName>
</protein>
<evidence type="ECO:0000256" key="6">
    <source>
        <dbReference type="ARBA" id="ARBA00023159"/>
    </source>
</evidence>
<accession>A0A9W4U2X1</accession>
<dbReference type="InterPro" id="IPR037212">
    <property type="entry name" value="Med7/Med21-like"/>
</dbReference>